<dbReference type="InterPro" id="IPR054384">
    <property type="entry name" value="SecDF_P1_head"/>
</dbReference>
<comment type="subcellular location">
    <subcellularLocation>
        <location evidence="1 9">Cell membrane</location>
        <topology evidence="1 9">Multi-pass membrane protein</topology>
    </subcellularLocation>
</comment>
<keyword evidence="6 9" id="KW-1133">Transmembrane helix</keyword>
<dbReference type="InterPro" id="IPR022645">
    <property type="entry name" value="SecD/SecF_bac"/>
</dbReference>
<dbReference type="PANTHER" id="PTHR30081">
    <property type="entry name" value="PROTEIN-EXPORT MEMBRANE PROTEIN SEC"/>
    <property type="match status" value="1"/>
</dbReference>
<evidence type="ECO:0000256" key="3">
    <source>
        <dbReference type="ARBA" id="ARBA00022475"/>
    </source>
</evidence>
<keyword evidence="4 9" id="KW-0812">Transmembrane</keyword>
<evidence type="ECO:0000313" key="16">
    <source>
        <dbReference type="Proteomes" id="UP001356428"/>
    </source>
</evidence>
<comment type="subunit">
    <text evidence="9">Forms a complex with SecF. Part of the essential Sec protein translocation apparatus which comprises SecA, SecYEG and auxiliary proteins SecDF. Other proteins may also be involved.</text>
</comment>
<evidence type="ECO:0000256" key="7">
    <source>
        <dbReference type="ARBA" id="ARBA00023010"/>
    </source>
</evidence>
<feature type="transmembrane region" description="Helical" evidence="9">
    <location>
        <begin position="710"/>
        <end position="736"/>
    </location>
</feature>
<feature type="transmembrane region" description="Helical" evidence="9">
    <location>
        <begin position="305"/>
        <end position="325"/>
    </location>
</feature>
<dbReference type="NCBIfam" id="TIGR00916">
    <property type="entry name" value="2A0604s01"/>
    <property type="match status" value="2"/>
</dbReference>
<protein>
    <recommendedName>
        <fullName evidence="9 10">Multifunctional fusion protein</fullName>
    </recommendedName>
    <domain>
        <recommendedName>
            <fullName evidence="9">Protein translocase subunit SecD</fullName>
        </recommendedName>
    </domain>
    <domain>
        <recommendedName>
            <fullName evidence="10">Protein-export membrane protein SecF</fullName>
        </recommendedName>
    </domain>
</protein>
<evidence type="ECO:0000259" key="13">
    <source>
        <dbReference type="Pfam" id="PF21760"/>
    </source>
</evidence>
<accession>A0ABZ1F5J7</accession>
<dbReference type="InterPro" id="IPR022813">
    <property type="entry name" value="SecD/SecF_arch_bac"/>
</dbReference>
<dbReference type="InterPro" id="IPR048631">
    <property type="entry name" value="SecD_1st"/>
</dbReference>
<dbReference type="Gene3D" id="3.30.1360.200">
    <property type="match status" value="1"/>
</dbReference>
<dbReference type="InterPro" id="IPR022646">
    <property type="entry name" value="SecD/SecF_CS"/>
</dbReference>
<dbReference type="InterPro" id="IPR048634">
    <property type="entry name" value="SecD_SecF_C"/>
</dbReference>
<feature type="transmembrane region" description="Helical" evidence="9">
    <location>
        <begin position="583"/>
        <end position="600"/>
    </location>
</feature>
<feature type="transmembrane region" description="Helical" evidence="9">
    <location>
        <begin position="404"/>
        <end position="427"/>
    </location>
</feature>
<dbReference type="RefSeq" id="WP_326702620.1">
    <property type="nucleotide sequence ID" value="NZ_CP108861.1"/>
</dbReference>
<feature type="transmembrane region" description="Helical" evidence="9">
    <location>
        <begin position="685"/>
        <end position="704"/>
    </location>
</feature>
<comment type="similarity">
    <text evidence="10">Belongs to the SecD/SecF family. SecF subfamily.</text>
</comment>
<comment type="subunit">
    <text evidence="10">Forms a complex with SecD. Part of the essential Sec protein translocation apparatus which comprises SecA, SecYEG and auxiliary proteins SecDF. Other proteins may also be involved.</text>
</comment>
<evidence type="ECO:0000313" key="15">
    <source>
        <dbReference type="EMBL" id="WSB11419.1"/>
    </source>
</evidence>
<dbReference type="PRINTS" id="PR01755">
    <property type="entry name" value="SECFTRNLCASE"/>
</dbReference>
<dbReference type="Gene3D" id="1.20.1640.10">
    <property type="entry name" value="Multidrug efflux transporter AcrB transmembrane domain"/>
    <property type="match status" value="2"/>
</dbReference>
<evidence type="ECO:0000256" key="4">
    <source>
        <dbReference type="ARBA" id="ARBA00022692"/>
    </source>
</evidence>
<keyword evidence="16" id="KW-1185">Reference proteome</keyword>
<feature type="transmembrane region" description="Helical" evidence="9">
    <location>
        <begin position="607"/>
        <end position="628"/>
    </location>
</feature>
<sequence length="768" mass="80485">MTRATTVRAVLAAAVLLVSVFITLTMSPRLGLDLQGGTRMVLQAEDSATVEANRETTDRTLEVLRQRIDSLGVAEPVLTRSGEDRIIVELPDVQDPRQAAAVIGRTAQLSFHEVLGAVPTGTDTAPEAGEKRLILPDEQGTRLDLGPVRLSGAGVKDATAFFEAQQAAGWTVKLDFHKDAGKDWTKLTGEAACHPAGDERRRVAIVLDEKVISSPQVDPSVGCQAGLPSGGTQITGSFTAKEARDLALLIKGGALPVPVEIVEQRTVGPTLGAAAIDASAQAALIGAAATALFITIVYRLFGALAAVALAAYGVISYAALVGLGVTLTLPGLAGFVLAIGMAVDANVLVFERAREECQDRPTRSLRSALTTGFQKAFSAVADSNITTLLAAGLLFFLGSGPVKGFGVTLAIGVIASMFSALVIARALTEIAAGSRFVSDYRGVNGIARPGSVRTWLTRKDPQLFRKPVQWLVISTVLVAVAVAGIVVRGVDLGVEFTGGRLVEYSTSRPVDVETARSTLADAGFGDAEITTAGDGDISVRTGKLDNDGEHALRTALATEGGETTKVRDELIGPSLGDELRRNALIALGVAVLVQLAYLAVRFRWTFAVGSVIAMVHDVIIVVGAFAWLGRPVDGIFLAALLTVIGYSVNDSVVVFDRVRELWGRNRKTPLATISRRAVLQTVPRTVNTGMGALFILVALAVLGGDSLADFALALLIGIVVGTWSSVFTAVPGALVLERTTTAPPPVPGKSSRRARAPRRDPLDNGARV</sequence>
<feature type="transmembrane region" description="Helical" evidence="9">
    <location>
        <begin position="278"/>
        <end position="298"/>
    </location>
</feature>
<dbReference type="Gene3D" id="3.30.70.3400">
    <property type="match status" value="1"/>
</dbReference>
<dbReference type="NCBIfam" id="TIGR01129">
    <property type="entry name" value="secD"/>
    <property type="match status" value="1"/>
</dbReference>
<evidence type="ECO:0000256" key="6">
    <source>
        <dbReference type="ARBA" id="ARBA00022989"/>
    </source>
</evidence>
<evidence type="ECO:0000256" key="2">
    <source>
        <dbReference type="ARBA" id="ARBA00022448"/>
    </source>
</evidence>
<dbReference type="PANTHER" id="PTHR30081:SF1">
    <property type="entry name" value="PROTEIN TRANSLOCASE SUBUNIT SECD"/>
    <property type="match status" value="1"/>
</dbReference>
<keyword evidence="2 9" id="KW-0813">Transport</keyword>
<organism evidence="15 16">
    <name type="scientific">Streptomyces cyaneofuscatus</name>
    <dbReference type="NCBI Taxonomy" id="66883"/>
    <lineage>
        <taxon>Bacteria</taxon>
        <taxon>Bacillati</taxon>
        <taxon>Actinomycetota</taxon>
        <taxon>Actinomycetes</taxon>
        <taxon>Kitasatosporales</taxon>
        <taxon>Streptomycetaceae</taxon>
        <taxon>Streptomyces</taxon>
    </lineage>
</organism>
<feature type="transmembrane region" description="Helical" evidence="9">
    <location>
        <begin position="634"/>
        <end position="655"/>
    </location>
</feature>
<keyword evidence="5 9" id="KW-0653">Protein transport</keyword>
<evidence type="ECO:0000256" key="9">
    <source>
        <dbReference type="HAMAP-Rule" id="MF_01463"/>
    </source>
</evidence>
<keyword evidence="7 9" id="KW-0811">Translocation</keyword>
<feature type="domain" description="Protein export membrane protein SecD/SecF C-terminal" evidence="12">
    <location>
        <begin position="259"/>
        <end position="428"/>
    </location>
</feature>
<dbReference type="Pfam" id="PF22599">
    <property type="entry name" value="SecDF_P1_head"/>
    <property type="match status" value="1"/>
</dbReference>
<evidence type="ECO:0000259" key="12">
    <source>
        <dbReference type="Pfam" id="PF02355"/>
    </source>
</evidence>
<dbReference type="InterPro" id="IPR055344">
    <property type="entry name" value="SecD_SecF_C_bact"/>
</dbReference>
<evidence type="ECO:0000256" key="8">
    <source>
        <dbReference type="ARBA" id="ARBA00023136"/>
    </source>
</evidence>
<comment type="function">
    <text evidence="9">Part of the Sec protein translocase complex. Interacts with the SecYEG preprotein conducting channel. SecDF uses the proton motive force (PMF) to complete protein translocation after the ATP-dependent function of SecA.</text>
</comment>
<feature type="transmembrane region" description="Helical" evidence="9">
    <location>
        <begin position="468"/>
        <end position="487"/>
    </location>
</feature>
<keyword evidence="8 9" id="KW-0472">Membrane</keyword>
<proteinExistence type="inferred from homology"/>
<dbReference type="Pfam" id="PF21760">
    <property type="entry name" value="SecD_1st"/>
    <property type="match status" value="1"/>
</dbReference>
<gene>
    <name evidence="9 15" type="primary">secD</name>
    <name evidence="10" type="synonym">secF</name>
    <name evidence="15" type="ORF">OG849_31270</name>
</gene>
<evidence type="ECO:0000256" key="10">
    <source>
        <dbReference type="HAMAP-Rule" id="MF_01464"/>
    </source>
</evidence>
<dbReference type="Proteomes" id="UP001356428">
    <property type="component" value="Chromosome"/>
</dbReference>
<dbReference type="Pfam" id="PF02355">
    <property type="entry name" value="SecD_SecF_C"/>
    <property type="match status" value="2"/>
</dbReference>
<keyword evidence="3 9" id="KW-1003">Cell membrane</keyword>
<name>A0ABZ1F5J7_9ACTN</name>
<dbReference type="HAMAP" id="MF_01463_B">
    <property type="entry name" value="SecD_B"/>
    <property type="match status" value="1"/>
</dbReference>
<dbReference type="NCBIfam" id="NF009583">
    <property type="entry name" value="PRK13024.1-3"/>
    <property type="match status" value="1"/>
</dbReference>
<comment type="similarity">
    <text evidence="9">Belongs to the SecD/SecF family. SecD subfamily.</text>
</comment>
<feature type="transmembrane region" description="Helical" evidence="9">
    <location>
        <begin position="376"/>
        <end position="398"/>
    </location>
</feature>
<dbReference type="Pfam" id="PF07549">
    <property type="entry name" value="Sec_GG"/>
    <property type="match status" value="2"/>
</dbReference>
<evidence type="ECO:0000256" key="5">
    <source>
        <dbReference type="ARBA" id="ARBA00022927"/>
    </source>
</evidence>
<evidence type="ECO:0000256" key="11">
    <source>
        <dbReference type="SAM" id="MobiDB-lite"/>
    </source>
</evidence>
<dbReference type="EMBL" id="CP109083">
    <property type="protein sequence ID" value="WSB11419.1"/>
    <property type="molecule type" value="Genomic_DNA"/>
</dbReference>
<feature type="region of interest" description="Disordered" evidence="11">
    <location>
        <begin position="740"/>
        <end position="768"/>
    </location>
</feature>
<dbReference type="NCBIfam" id="TIGR00966">
    <property type="entry name" value="transloc_SecF"/>
    <property type="match status" value="1"/>
</dbReference>
<feature type="domain" description="Protein translocase subunit SecDF P1" evidence="13">
    <location>
        <begin position="58"/>
        <end position="114"/>
    </location>
</feature>
<dbReference type="InterPro" id="IPR005665">
    <property type="entry name" value="SecF_bac"/>
</dbReference>
<evidence type="ECO:0000256" key="1">
    <source>
        <dbReference type="ARBA" id="ARBA00004651"/>
    </source>
</evidence>
<dbReference type="HAMAP" id="MF_01464_B">
    <property type="entry name" value="SecF_B"/>
    <property type="match status" value="1"/>
</dbReference>
<comment type="caution">
    <text evidence="9">Lacks conserved residue(s) required for the propagation of feature annotation.</text>
</comment>
<feature type="domain" description="Protein export membrane protein SecD/SecF C-terminal" evidence="12">
    <location>
        <begin position="556"/>
        <end position="736"/>
    </location>
</feature>
<dbReference type="InterPro" id="IPR005791">
    <property type="entry name" value="SecD"/>
</dbReference>
<dbReference type="SUPFAM" id="SSF82866">
    <property type="entry name" value="Multidrug efflux transporter AcrB transmembrane domain"/>
    <property type="match status" value="2"/>
</dbReference>
<evidence type="ECO:0000259" key="14">
    <source>
        <dbReference type="Pfam" id="PF22599"/>
    </source>
</evidence>
<feature type="transmembrane region" description="Helical" evidence="9">
    <location>
        <begin position="331"/>
        <end position="350"/>
    </location>
</feature>
<reference evidence="15 16" key="1">
    <citation type="submission" date="2022-10" db="EMBL/GenBank/DDBJ databases">
        <title>The complete genomes of actinobacterial strains from the NBC collection.</title>
        <authorList>
            <person name="Joergensen T.S."/>
            <person name="Alvarez Arevalo M."/>
            <person name="Sterndorff E.B."/>
            <person name="Faurdal D."/>
            <person name="Vuksanovic O."/>
            <person name="Mourched A.-S."/>
            <person name="Charusanti P."/>
            <person name="Shaw S."/>
            <person name="Blin K."/>
            <person name="Weber T."/>
        </authorList>
    </citation>
    <scope>NUCLEOTIDE SEQUENCE [LARGE SCALE GENOMIC DNA]</scope>
    <source>
        <strain evidence="15 16">NBC 01792</strain>
    </source>
</reference>
<feature type="domain" description="SecDF P1 head subdomain" evidence="14">
    <location>
        <begin position="145"/>
        <end position="257"/>
    </location>
</feature>